<gene>
    <name evidence="7" type="ORF">V5F32_08880</name>
</gene>
<feature type="domain" description="ABC transporter" evidence="6">
    <location>
        <begin position="17"/>
        <end position="249"/>
    </location>
</feature>
<dbReference type="SMART" id="SM00382">
    <property type="entry name" value="AAA"/>
    <property type="match status" value="1"/>
</dbReference>
<dbReference type="RefSeq" id="WP_393992180.1">
    <property type="nucleotide sequence ID" value="NZ_JBAFVH010000004.1"/>
</dbReference>
<dbReference type="Proteomes" id="UP001604002">
    <property type="component" value="Unassembled WGS sequence"/>
</dbReference>
<dbReference type="PANTHER" id="PTHR43820:SF6">
    <property type="entry name" value="ABC TRANSPORTER ATP-BINDING PROTEIN"/>
    <property type="match status" value="1"/>
</dbReference>
<keyword evidence="8" id="KW-1185">Reference proteome</keyword>
<dbReference type="CDD" id="cd03224">
    <property type="entry name" value="ABC_TM1139_LivF_branched"/>
    <property type="match status" value="1"/>
</dbReference>
<dbReference type="EMBL" id="JBAFVH010000004">
    <property type="protein sequence ID" value="MFG1372276.1"/>
    <property type="molecule type" value="Genomic_DNA"/>
</dbReference>
<keyword evidence="4 7" id="KW-0067">ATP-binding</keyword>
<dbReference type="PANTHER" id="PTHR43820">
    <property type="entry name" value="HIGH-AFFINITY BRANCHED-CHAIN AMINO ACID TRANSPORT ATP-BINDING PROTEIN LIVF"/>
    <property type="match status" value="1"/>
</dbReference>
<comment type="similarity">
    <text evidence="1">Belongs to the ABC transporter superfamily.</text>
</comment>
<protein>
    <submittedName>
        <fullName evidence="7">ABC transporter ATP-binding protein</fullName>
    </submittedName>
</protein>
<evidence type="ECO:0000256" key="5">
    <source>
        <dbReference type="ARBA" id="ARBA00022970"/>
    </source>
</evidence>
<keyword evidence="3" id="KW-0547">Nucleotide-binding</keyword>
<dbReference type="InterPro" id="IPR003593">
    <property type="entry name" value="AAA+_ATPase"/>
</dbReference>
<evidence type="ECO:0000256" key="3">
    <source>
        <dbReference type="ARBA" id="ARBA00022741"/>
    </source>
</evidence>
<dbReference type="InterPro" id="IPR003439">
    <property type="entry name" value="ABC_transporter-like_ATP-bd"/>
</dbReference>
<dbReference type="GO" id="GO:0005524">
    <property type="term" value="F:ATP binding"/>
    <property type="evidence" value="ECO:0007669"/>
    <property type="project" value="UniProtKB-KW"/>
</dbReference>
<accession>A0ABW6ZU70</accession>
<keyword evidence="2" id="KW-0813">Transport</keyword>
<dbReference type="InterPro" id="IPR052156">
    <property type="entry name" value="BCAA_Transport_ATP-bd_LivF"/>
</dbReference>
<organism evidence="7 8">
    <name type="scientific">Xanthobacter oligotrophicus</name>
    <dbReference type="NCBI Taxonomy" id="2607286"/>
    <lineage>
        <taxon>Bacteria</taxon>
        <taxon>Pseudomonadati</taxon>
        <taxon>Pseudomonadota</taxon>
        <taxon>Alphaproteobacteria</taxon>
        <taxon>Hyphomicrobiales</taxon>
        <taxon>Xanthobacteraceae</taxon>
        <taxon>Xanthobacter</taxon>
    </lineage>
</organism>
<keyword evidence="5" id="KW-0029">Amino-acid transport</keyword>
<reference evidence="7 8" key="1">
    <citation type="submission" date="2024-02" db="EMBL/GenBank/DDBJ databases">
        <title>Expansion and revision of Xanthobacter and proposal of Roseixanthobacter gen. nov.</title>
        <authorList>
            <person name="Soltysiak M.P.M."/>
            <person name="Jalihal A."/>
            <person name="Ory A."/>
            <person name="Chrisophersen C."/>
            <person name="Lee A.D."/>
            <person name="Boulton J."/>
            <person name="Springer M."/>
        </authorList>
    </citation>
    <scope>NUCLEOTIDE SEQUENCE [LARGE SCALE GENOMIC DNA]</scope>
    <source>
        <strain evidence="7 8">23A</strain>
    </source>
</reference>
<evidence type="ECO:0000313" key="7">
    <source>
        <dbReference type="EMBL" id="MFG1372276.1"/>
    </source>
</evidence>
<evidence type="ECO:0000259" key="6">
    <source>
        <dbReference type="PROSITE" id="PS50893"/>
    </source>
</evidence>
<dbReference type="Gene3D" id="3.40.50.300">
    <property type="entry name" value="P-loop containing nucleotide triphosphate hydrolases"/>
    <property type="match status" value="1"/>
</dbReference>
<dbReference type="InterPro" id="IPR027417">
    <property type="entry name" value="P-loop_NTPase"/>
</dbReference>
<dbReference type="SUPFAM" id="SSF52540">
    <property type="entry name" value="P-loop containing nucleoside triphosphate hydrolases"/>
    <property type="match status" value="1"/>
</dbReference>
<sequence>MIAGQDAPLLLAAPLLLDARDLAVSYGDVAVIWQAHITVPAGSIVTLVGSNGAGKTTLLKTLAGTLRPHRGTILLDGLDVTADDARGRVARGLVLVPEGRRLFAGLSVYDNLLLGAYARTDRRQVRADVERMYALFPRLAERRRQDAATLSGGEQQMCAIARGLMADPRLLLIDELSLGLAPAVVEELIAALKTINAAGTSLLVVEQDVAIAFGLADYAHVLDQGRSGVSGPVAQIAADPAVRRAYLGI</sequence>
<proteinExistence type="inferred from homology"/>
<dbReference type="Pfam" id="PF00005">
    <property type="entry name" value="ABC_tran"/>
    <property type="match status" value="1"/>
</dbReference>
<dbReference type="PROSITE" id="PS50893">
    <property type="entry name" value="ABC_TRANSPORTER_2"/>
    <property type="match status" value="1"/>
</dbReference>
<name>A0ABW6ZU70_9HYPH</name>
<evidence type="ECO:0000256" key="1">
    <source>
        <dbReference type="ARBA" id="ARBA00005417"/>
    </source>
</evidence>
<evidence type="ECO:0000313" key="8">
    <source>
        <dbReference type="Proteomes" id="UP001604002"/>
    </source>
</evidence>
<evidence type="ECO:0000256" key="2">
    <source>
        <dbReference type="ARBA" id="ARBA00022448"/>
    </source>
</evidence>
<comment type="caution">
    <text evidence="7">The sequence shown here is derived from an EMBL/GenBank/DDBJ whole genome shotgun (WGS) entry which is preliminary data.</text>
</comment>
<evidence type="ECO:0000256" key="4">
    <source>
        <dbReference type="ARBA" id="ARBA00022840"/>
    </source>
</evidence>